<keyword evidence="3" id="KW-0808">Transferase</keyword>
<evidence type="ECO:0000313" key="4">
    <source>
        <dbReference type="Proteomes" id="UP000321617"/>
    </source>
</evidence>
<feature type="domain" description="N-acetyltransferase" evidence="2">
    <location>
        <begin position="3"/>
        <end position="178"/>
    </location>
</feature>
<evidence type="ECO:0000313" key="3">
    <source>
        <dbReference type="EMBL" id="TWJ17094.1"/>
    </source>
</evidence>
<name>A0A562VGY8_9ACTN</name>
<proteinExistence type="predicted"/>
<keyword evidence="1" id="KW-0046">Antibiotic resistance</keyword>
<dbReference type="PANTHER" id="PTHR31438:SF1">
    <property type="entry name" value="LYSINE N-ACYLTRANSFERASE C17G9.06C-RELATED"/>
    <property type="match status" value="1"/>
</dbReference>
<keyword evidence="4" id="KW-1185">Reference proteome</keyword>
<dbReference type="Pfam" id="PF13523">
    <property type="entry name" value="Acetyltransf_8"/>
    <property type="match status" value="1"/>
</dbReference>
<protein>
    <submittedName>
        <fullName evidence="3">Aminoglycoside 6'-N-acetyltransferase</fullName>
    </submittedName>
</protein>
<dbReference type="GO" id="GO:0016410">
    <property type="term" value="F:N-acyltransferase activity"/>
    <property type="evidence" value="ECO:0007669"/>
    <property type="project" value="TreeGrafter"/>
</dbReference>
<evidence type="ECO:0000256" key="1">
    <source>
        <dbReference type="ARBA" id="ARBA00023251"/>
    </source>
</evidence>
<dbReference type="Gene3D" id="3.40.630.30">
    <property type="match status" value="1"/>
</dbReference>
<dbReference type="InterPro" id="IPR016181">
    <property type="entry name" value="Acyl_CoA_acyltransferase"/>
</dbReference>
<evidence type="ECO:0000259" key="2">
    <source>
        <dbReference type="PROSITE" id="PS51186"/>
    </source>
</evidence>
<organism evidence="3 4">
    <name type="scientific">Stackebrandtia albiflava</name>
    <dbReference type="NCBI Taxonomy" id="406432"/>
    <lineage>
        <taxon>Bacteria</taxon>
        <taxon>Bacillati</taxon>
        <taxon>Actinomycetota</taxon>
        <taxon>Actinomycetes</taxon>
        <taxon>Glycomycetales</taxon>
        <taxon>Glycomycetaceae</taxon>
        <taxon>Stackebrandtia</taxon>
    </lineage>
</organism>
<dbReference type="Proteomes" id="UP000321617">
    <property type="component" value="Unassembled WGS sequence"/>
</dbReference>
<dbReference type="RefSeq" id="WP_147131111.1">
    <property type="nucleotide sequence ID" value="NZ_BAABIJ010000009.1"/>
</dbReference>
<sequence>MRFTFRPTTRNDFPLLRRWLSTPHVARYWVHDTSEAGVEADFGGAVDGTEPSEDFIASLDGRPVGFIQRCRISDYADELAELAALTEVRPTTITVDYYLGEPDVLGKGLASRLIADFAARCWRDIPDATDIVVAVTESNPASWRALERAGFRRVASGLMEPDNPRDDRMHHVYRLTRPVLADGAGSARAAGTGR</sequence>
<dbReference type="GO" id="GO:0046677">
    <property type="term" value="P:response to antibiotic"/>
    <property type="evidence" value="ECO:0007669"/>
    <property type="project" value="UniProtKB-KW"/>
</dbReference>
<dbReference type="PROSITE" id="PS51186">
    <property type="entry name" value="GNAT"/>
    <property type="match status" value="1"/>
</dbReference>
<dbReference type="SUPFAM" id="SSF55729">
    <property type="entry name" value="Acyl-CoA N-acyltransferases (Nat)"/>
    <property type="match status" value="1"/>
</dbReference>
<dbReference type="OrthoDB" id="9814648at2"/>
<dbReference type="InterPro" id="IPR000182">
    <property type="entry name" value="GNAT_dom"/>
</dbReference>
<gene>
    <name evidence="3" type="ORF">LX16_0009</name>
</gene>
<dbReference type="AlphaFoldDB" id="A0A562VGY8"/>
<dbReference type="PANTHER" id="PTHR31438">
    <property type="entry name" value="LYSINE N-ACYLTRANSFERASE C17G9.06C-RELATED"/>
    <property type="match status" value="1"/>
</dbReference>
<dbReference type="EMBL" id="VLLL01000001">
    <property type="protein sequence ID" value="TWJ17094.1"/>
    <property type="molecule type" value="Genomic_DNA"/>
</dbReference>
<reference evidence="3 4" key="1">
    <citation type="journal article" date="2013" name="Stand. Genomic Sci.">
        <title>Genomic Encyclopedia of Type Strains, Phase I: The one thousand microbial genomes (KMG-I) project.</title>
        <authorList>
            <person name="Kyrpides N.C."/>
            <person name="Woyke T."/>
            <person name="Eisen J.A."/>
            <person name="Garrity G."/>
            <person name="Lilburn T.G."/>
            <person name="Beck B.J."/>
            <person name="Whitman W.B."/>
            <person name="Hugenholtz P."/>
            <person name="Klenk H.P."/>
        </authorList>
    </citation>
    <scope>NUCLEOTIDE SEQUENCE [LARGE SCALE GENOMIC DNA]</scope>
    <source>
        <strain evidence="3 4">DSM 45044</strain>
    </source>
</reference>
<comment type="caution">
    <text evidence="3">The sequence shown here is derived from an EMBL/GenBank/DDBJ whole genome shotgun (WGS) entry which is preliminary data.</text>
</comment>
<accession>A0A562VGY8</accession>